<organism evidence="3 4">
    <name type="scientific">Prorocentrum cordatum</name>
    <dbReference type="NCBI Taxonomy" id="2364126"/>
    <lineage>
        <taxon>Eukaryota</taxon>
        <taxon>Sar</taxon>
        <taxon>Alveolata</taxon>
        <taxon>Dinophyceae</taxon>
        <taxon>Prorocentrales</taxon>
        <taxon>Prorocentraceae</taxon>
        <taxon>Prorocentrum</taxon>
    </lineage>
</organism>
<reference evidence="3" key="1">
    <citation type="submission" date="2023-10" db="EMBL/GenBank/DDBJ databases">
        <authorList>
            <person name="Chen Y."/>
            <person name="Shah S."/>
            <person name="Dougan E. K."/>
            <person name="Thang M."/>
            <person name="Chan C."/>
        </authorList>
    </citation>
    <scope>NUCLEOTIDE SEQUENCE [LARGE SCALE GENOMIC DNA]</scope>
</reference>
<feature type="region of interest" description="Disordered" evidence="1">
    <location>
        <begin position="2746"/>
        <end position="2809"/>
    </location>
</feature>
<gene>
    <name evidence="3" type="ORF">PCOR1329_LOCUS13498</name>
</gene>
<feature type="compositionally biased region" description="Acidic residues" evidence="1">
    <location>
        <begin position="2770"/>
        <end position="2779"/>
    </location>
</feature>
<feature type="region of interest" description="Disordered" evidence="1">
    <location>
        <begin position="1847"/>
        <end position="1888"/>
    </location>
</feature>
<dbReference type="EMBL" id="CAUYUJ010003991">
    <property type="protein sequence ID" value="CAK0807705.1"/>
    <property type="molecule type" value="Genomic_DNA"/>
</dbReference>
<feature type="compositionally biased region" description="Basic and acidic residues" evidence="1">
    <location>
        <begin position="2788"/>
        <end position="2809"/>
    </location>
</feature>
<feature type="region of interest" description="Disordered" evidence="1">
    <location>
        <begin position="2855"/>
        <end position="2900"/>
    </location>
</feature>
<dbReference type="Gene3D" id="3.30.420.10">
    <property type="entry name" value="Ribonuclease H-like superfamily/Ribonuclease H"/>
    <property type="match status" value="2"/>
</dbReference>
<feature type="region of interest" description="Disordered" evidence="1">
    <location>
        <begin position="887"/>
        <end position="927"/>
    </location>
</feature>
<feature type="compositionally biased region" description="Basic and acidic residues" evidence="1">
    <location>
        <begin position="908"/>
        <end position="927"/>
    </location>
</feature>
<comment type="caution">
    <text evidence="3">The sequence shown here is derived from an EMBL/GenBank/DDBJ whole genome shotgun (WGS) entry which is preliminary data.</text>
</comment>
<dbReference type="Proteomes" id="UP001189429">
    <property type="component" value="Unassembled WGS sequence"/>
</dbReference>
<accession>A0ABN9QRL0</accession>
<feature type="compositionally biased region" description="Basic and acidic residues" evidence="1">
    <location>
        <begin position="1868"/>
        <end position="1888"/>
    </location>
</feature>
<proteinExistence type="predicted"/>
<keyword evidence="4" id="KW-1185">Reference proteome</keyword>
<dbReference type="InterPro" id="IPR001584">
    <property type="entry name" value="Integrase_cat-core"/>
</dbReference>
<evidence type="ECO:0000256" key="1">
    <source>
        <dbReference type="SAM" id="MobiDB-lite"/>
    </source>
</evidence>
<dbReference type="SUPFAM" id="SSF53098">
    <property type="entry name" value="Ribonuclease H-like"/>
    <property type="match status" value="1"/>
</dbReference>
<feature type="domain" description="Integrase catalytic" evidence="2">
    <location>
        <begin position="1527"/>
        <end position="1700"/>
    </location>
</feature>
<name>A0ABN9QRL0_9DINO</name>
<evidence type="ECO:0000313" key="4">
    <source>
        <dbReference type="Proteomes" id="UP001189429"/>
    </source>
</evidence>
<dbReference type="InterPro" id="IPR012337">
    <property type="entry name" value="RNaseH-like_sf"/>
</dbReference>
<feature type="region of interest" description="Disordered" evidence="1">
    <location>
        <begin position="2671"/>
        <end position="2696"/>
    </location>
</feature>
<dbReference type="InterPro" id="IPR036397">
    <property type="entry name" value="RNaseH_sf"/>
</dbReference>
<feature type="compositionally biased region" description="Basic and acidic residues" evidence="1">
    <location>
        <begin position="2881"/>
        <end position="2891"/>
    </location>
</feature>
<feature type="compositionally biased region" description="Basic and acidic residues" evidence="1">
    <location>
        <begin position="2671"/>
        <end position="2681"/>
    </location>
</feature>
<feature type="compositionally biased region" description="Basic and acidic residues" evidence="1">
    <location>
        <begin position="2859"/>
        <end position="2870"/>
    </location>
</feature>
<feature type="domain" description="Integrase catalytic" evidence="2">
    <location>
        <begin position="575"/>
        <end position="740"/>
    </location>
</feature>
<evidence type="ECO:0000259" key="2">
    <source>
        <dbReference type="PROSITE" id="PS50994"/>
    </source>
</evidence>
<sequence length="2974" mass="335166">MISSTIVPATLVDSGASVAVAGRGWLDKIAAELEKCGLRPIIVEASQKFKGLGGARREAKQKWIIPIGIGKKHVLQEYFEIPGDMIGLTSKKNLADWKTKLRLREDGQWADLQELGVHDKELVKLPGGRAGIDIFYCDLESCEAEPLFEKFRIHVEKVEPEVFLVAETLQVTKPDFRVQDDADRWVQNATKNGSKGIFKKGALKRIDKLMMEYAVIFDVLRDNNETFLWELFAKEGMGDRVDDLIQDCRPLIDFSAEVLKIQAQGGRIGIGENPSRAWREASIVDLLSWRGNQPPLYETVTLHQCMYGLVDNYGDPIRKPTCDGGHQRADMVGRSTALAQAGAWPDDLGKALAGAGTHELVRRTSPKEMGIGSGAARPPSKQIANAVAKAFKLRKDLIDVRALAGDEEVPPPRGAARRLCAMYSSEGALADYSDAYAGDPGFGAIKLVKRFPTDTVIAAYVKEPKVQTSFPATVRIYGSKPKTFAPDDREADTAHRDLQHEGESFGDKPSDIAAAQWGALKKPHLNLSHPSAHALKRRLKSYGASQQVLDAVDKLDCGVCKELGRPTTVRSSNLKLSTEFNENVFLDEAEVILADGTRLMVKVILDDASDFRVIIPTTAARSITGEESLRCFSQGWLSWAEPPKVLYYDAAKGHIAKRFAEIGEKYTILMRPAPAEAPQLKGRVERAIDFFKDHFQRLNRDVQLTKDDDPHVWTSVIASTCNNHIRRNGFTPYQYVLGRSPGIPASLTEAMEGDQRQLASQSAALFEEGPRRAEQIRAAANRAFFELGSDDVVRRAMVGRVRPPRGPFVPGQLVFYLREVKHVKSKRLQGEHGWRGPAIVLVTEGHARLHLSYRGVPVLATPEQVRHASRSEAEMVENEDLVRQLSHWRGGPTPQKGFIDQRGPGPDGSDKTGVRRERGEKDPDHEDGVRTYLHLETYLKYHHYREEDRLLQSKLQTHLLRQLGRGTPWTWTRWLRQVFRINSNQSELSNQNLHRDSVTSERFPTTRRQIANAYDYDARTETTKKQVTPKKGREIRSIPQEWKAAFDASDLEEWRKWVEYDAVDWPTEEELAGVDKTAILPMRRVRTYKNAATRGNLSCEQHPLKAKSRNIVPGYKGKQLLAGELQTNAPALTDTATAVILQEAASQLGWRLEQGGVDSAFLNGKYLDSSRRVYFRAPKGGLPAVPELGWPAIPEGTVLRAKKGIYGLNDAPLLWYEEHRDTMLSFLGASRSKLCPAVFIFQDENEKLIGLIGARVDDDLVAGSPEFFANQVTKLRKMHCYGKWQTTKTGFHHCGRFPKQRDDGTITCSQREYTESIENIPISNERRKDKEAQATPEERAMLHSGNGQIQWLVRSTRMDLAFRLVESQARAHDSDLKVQDLLDFNKLVSDAKTDHVDITFQKINIDDAIVVAVGDSSHGNVGKTKTASQAGLVILLADKDDQFLRGMPAKVTPMLWRSHRIKRVVRSTLAAETMAALEAVESGDMLRQHLVELHYGLGYRTQMDDVTAIKMVEVTDCKSLCDLLQKRGTVPSEKRLLIDIESLRNDLEFNNVVSKWVSTKQMLADCLTKHDVRAGDYMRYVLQTGECRLTEDLMADQVIAKQRMELKGHLCAVLLASRFAEIGEKYTILMRPAPAEAPQLKGRVERAIDFFKDHFQRLNRDVQLTKDDDPHAWTSVIASTCNNHIRRNGFTPYQYVLGRSPGIPASLTEAMEGDQRQLASQSAALFEEGPRRAEQIRAAANRAFFELGSDDVVRRAMVGRVRPPRGPFVPGQLVFYWREVKHVKSKRLQGEHGWRGPAIVLVTEGHTRLHLSYRGVPVLATPEQVRHASRSEAEMVENEDLVRQLSHWRGGPTPQKGFIDQRGPGPDGSDKTGVRRERDEKDPDHEDGVRTYLHLETYLKYHHYREEDRLLQSKLQTHLLRQLGRGTPWTWTRWLRQVFRINSNQSELSNQNLHRDSVTSERFPTTRRQIANAYDYDARTETTKKQVTPKKGREIRSIPQEWKAAFDASDLEEWRKWVEYDAVDWPTEEELAGVDKTAILPMRRVRTYKNAATRGNLSCEQHPLKAKSRNIVPGYKGKQLLAGELQTNAPALTDTATAVILQEAASQLGWRLEQGGVDSAFLNGKYLDSSRRVYFRAPKGGLPAVPELGWPAIPEGTVLRAKTGIYGLNDAPLLWYEEHRDTMLSFLGASRSKLCPAVFIFQDENEKLIGLIGARVDDDLVAGSPEFFANQVTKLRKMHCYGKWQTTKTGFHHCGRFPKQRDDGTITCSQREYTESIENIPISNERRKDKEAQATPEERAMLHSGNGQIQWLVRSTRMDLAFRLVESQARAHDSDLKVQDLLDFNKLVSDAKTDHVDITFQKINIDDAIVVAVGDSSHGNVGKTKTASQAGLVILLADKDDQFLRGMPAKVTPMLWRSHRIKRVVRSTLAAETMAALEAVESGDMLRQHLVELHYGLGYRTQMDDVTAIKMVEVTDCKSLCDLLQKRGTVPSEKRLLIDIESLRNDLEFNNVVSKWVSTKQMLADCLTKHDVRAGDYMRYVLQTGECRLTEDLMADQVIAKQRMELKGRRGEFYRSKYPERQRPADQLFVHEGYTYFEECIADVRCNARVAQPAPKPYLRWRMMLGQREDDIYYEKLEVRKLLTIYAPTKAALESYEKDFTEKHTIKKPKVTIDEDPKEEPGDTEELSAYVESNGNVKEDNTDVAEIYMMDAAGAESEEIKSGAAAAAAVTVCALCRMTLGQCECGPGARKKPHRASTSTRADDLPAVPGDEDDGDEEAGAWQKVPRQRKESTTPTKKETLKARALHERTGHSSYETIADEFGDVIEEGVLEAYELVVKNCDECRRGKKTYASVQRGAKSSEFETHESTSKAKGKPKGKQTARERIGDCEHNVTTTQGSNQSKNKLRCLQCGMLLVGTDTTWWKREKEYREIEKTLRTSKEKDIKVEMKAIRLRDMYERMEASESSKGASSTDT</sequence>
<protein>
    <recommendedName>
        <fullName evidence="2">Integrase catalytic domain-containing protein</fullName>
    </recommendedName>
</protein>
<dbReference type="PROSITE" id="PS50994">
    <property type="entry name" value="INTEGRASE"/>
    <property type="match status" value="2"/>
</dbReference>
<evidence type="ECO:0000313" key="3">
    <source>
        <dbReference type="EMBL" id="CAK0807705.1"/>
    </source>
</evidence>